<sequence length="84" mass="9558">MKLDGTQPERDRPINVAGLGWRWLSRLPLGRFPGDIDIVRPGFSFHFQIVTCVVISVVLSILIWLFRRGVRDARSQENGRSPAN</sequence>
<keyword evidence="1" id="KW-0472">Membrane</keyword>
<dbReference type="AlphaFoldDB" id="A0A5C6VFK2"/>
<keyword evidence="1" id="KW-1133">Transmembrane helix</keyword>
<evidence type="ECO:0000313" key="5">
    <source>
        <dbReference type="Proteomes" id="UP001481677"/>
    </source>
</evidence>
<gene>
    <name evidence="3" type="ORF">FRZ40_27640</name>
    <name evidence="2" type="ORF">V4C56_08855</name>
</gene>
<reference evidence="3 4" key="1">
    <citation type="journal article" date="2018" name="Int. J. Syst. Evol. Microbiol.">
        <title>Paraburkholderia azotifigens sp. nov., a nitrogen-fixing bacterium isolated from paddy soil.</title>
        <authorList>
            <person name="Choi G.M."/>
            <person name="Im W.T."/>
        </authorList>
    </citation>
    <scope>NUCLEOTIDE SEQUENCE [LARGE SCALE GENOMIC DNA]</scope>
    <source>
        <strain evidence="3 4">NF 2-5-3</strain>
    </source>
</reference>
<evidence type="ECO:0000313" key="2">
    <source>
        <dbReference type="EMBL" id="MEM5339738.1"/>
    </source>
</evidence>
<keyword evidence="1" id="KW-0812">Transmembrane</keyword>
<reference evidence="2 5" key="3">
    <citation type="submission" date="2024-01" db="EMBL/GenBank/DDBJ databases">
        <title>The diversity of rhizobia nodulating Mimosa spp. in eleven states of Brazil covering several biomes is determined by host plant, location, and edaphic factors.</title>
        <authorList>
            <person name="Rouws L."/>
            <person name="Barauna A."/>
            <person name="Beukes C."/>
            <person name="De Faria S.M."/>
            <person name="Gross E."/>
            <person name="Dos Reis Junior F.B."/>
            <person name="Simon M."/>
            <person name="Maluk M."/>
            <person name="Odee D.W."/>
            <person name="Kenicer G."/>
            <person name="Young J.P.W."/>
            <person name="Reis V.M."/>
            <person name="Zilli J."/>
            <person name="James E.K."/>
        </authorList>
    </citation>
    <scope>NUCLEOTIDE SEQUENCE [LARGE SCALE GENOMIC DNA]</scope>
    <source>
        <strain evidence="2 5">JPY530</strain>
    </source>
</reference>
<evidence type="ECO:0000313" key="4">
    <source>
        <dbReference type="Proteomes" id="UP000321776"/>
    </source>
</evidence>
<feature type="transmembrane region" description="Helical" evidence="1">
    <location>
        <begin position="45"/>
        <end position="66"/>
    </location>
</feature>
<dbReference type="InterPro" id="IPR021320">
    <property type="entry name" value="DUF2905"/>
</dbReference>
<dbReference type="Proteomes" id="UP001481677">
    <property type="component" value="Unassembled WGS sequence"/>
</dbReference>
<dbReference type="PANTHER" id="PTHR36443">
    <property type="entry name" value="BSR5223 PROTEIN"/>
    <property type="match status" value="1"/>
</dbReference>
<dbReference type="EMBL" id="VOQS01000003">
    <property type="protein sequence ID" value="TXC84093.1"/>
    <property type="molecule type" value="Genomic_DNA"/>
</dbReference>
<organism evidence="3 4">
    <name type="scientific">Paraburkholderia azotifigens</name>
    <dbReference type="NCBI Taxonomy" id="2057004"/>
    <lineage>
        <taxon>Bacteria</taxon>
        <taxon>Pseudomonadati</taxon>
        <taxon>Pseudomonadota</taxon>
        <taxon>Betaproteobacteria</taxon>
        <taxon>Burkholderiales</taxon>
        <taxon>Burkholderiaceae</taxon>
        <taxon>Paraburkholderia</taxon>
    </lineage>
</organism>
<dbReference type="Pfam" id="PF11146">
    <property type="entry name" value="DUF2905"/>
    <property type="match status" value="1"/>
</dbReference>
<protein>
    <submittedName>
        <fullName evidence="3">DUF2905 domain-containing protein</fullName>
    </submittedName>
</protein>
<evidence type="ECO:0000313" key="3">
    <source>
        <dbReference type="EMBL" id="TXC84093.1"/>
    </source>
</evidence>
<evidence type="ECO:0000256" key="1">
    <source>
        <dbReference type="SAM" id="Phobius"/>
    </source>
</evidence>
<comment type="caution">
    <text evidence="3">The sequence shown here is derived from an EMBL/GenBank/DDBJ whole genome shotgun (WGS) entry which is preliminary data.</text>
</comment>
<keyword evidence="5" id="KW-1185">Reference proteome</keyword>
<dbReference type="EMBL" id="JAZHGA010000005">
    <property type="protein sequence ID" value="MEM5339738.1"/>
    <property type="molecule type" value="Genomic_DNA"/>
</dbReference>
<proteinExistence type="predicted"/>
<dbReference type="RefSeq" id="WP_147236236.1">
    <property type="nucleotide sequence ID" value="NZ_JAZHFZ010000013.1"/>
</dbReference>
<accession>A0A5C6VFK2</accession>
<name>A0A5C6VFK2_9BURK</name>
<reference evidence="3" key="2">
    <citation type="submission" date="2019-08" db="EMBL/GenBank/DDBJ databases">
        <authorList>
            <person name="Im W.-T."/>
        </authorList>
    </citation>
    <scope>NUCLEOTIDE SEQUENCE</scope>
    <source>
        <strain evidence="3">NF 2-5-3</strain>
    </source>
</reference>
<dbReference type="PANTHER" id="PTHR36443:SF1">
    <property type="entry name" value="BSR5223 PROTEIN"/>
    <property type="match status" value="1"/>
</dbReference>
<dbReference type="Proteomes" id="UP000321776">
    <property type="component" value="Unassembled WGS sequence"/>
</dbReference>